<evidence type="ECO:0000313" key="2">
    <source>
        <dbReference type="Proteomes" id="UP000682811"/>
    </source>
</evidence>
<dbReference type="EMBL" id="BORT01000006">
    <property type="protein sequence ID" value="GIO47057.1"/>
    <property type="molecule type" value="Genomic_DNA"/>
</dbReference>
<dbReference type="Proteomes" id="UP000682811">
    <property type="component" value="Unassembled WGS sequence"/>
</dbReference>
<accession>A0A919Y9D4</accession>
<evidence type="ECO:0000313" key="1">
    <source>
        <dbReference type="EMBL" id="GIO47057.1"/>
    </source>
</evidence>
<sequence>MTKLSISDDLKLLFEELLQCLCPQALRQLAKEVERASLPAGGGALSVGMLFQFPVLVPV</sequence>
<reference evidence="1 2" key="1">
    <citation type="submission" date="2021-03" db="EMBL/GenBank/DDBJ databases">
        <title>Antimicrobial resistance genes in bacteria isolated from Japanese honey, and their potential for conferring macrolide and lincosamide resistance in the American foulbrood pathogen Paenibacillus larvae.</title>
        <authorList>
            <person name="Okamoto M."/>
            <person name="Kumagai M."/>
            <person name="Kanamori H."/>
            <person name="Takamatsu D."/>
        </authorList>
    </citation>
    <scope>NUCLEOTIDE SEQUENCE [LARGE SCALE GENOMIC DNA]</scope>
    <source>
        <strain evidence="1 2">J34TS1</strain>
    </source>
</reference>
<gene>
    <name evidence="1" type="ORF">J34TS1_18220</name>
</gene>
<name>A0A919Y9D4_9BACL</name>
<proteinExistence type="predicted"/>
<organism evidence="1 2">
    <name type="scientific">Paenibacillus azoreducens</name>
    <dbReference type="NCBI Taxonomy" id="116718"/>
    <lineage>
        <taxon>Bacteria</taxon>
        <taxon>Bacillati</taxon>
        <taxon>Bacillota</taxon>
        <taxon>Bacilli</taxon>
        <taxon>Bacillales</taxon>
        <taxon>Paenibacillaceae</taxon>
        <taxon>Paenibacillus</taxon>
    </lineage>
</organism>
<protein>
    <submittedName>
        <fullName evidence="1">Uncharacterized protein</fullName>
    </submittedName>
</protein>
<dbReference type="RefSeq" id="WP_212977981.1">
    <property type="nucleotide sequence ID" value="NZ_AP025343.1"/>
</dbReference>
<keyword evidence="2" id="KW-1185">Reference proteome</keyword>
<dbReference type="AlphaFoldDB" id="A0A919Y9D4"/>
<comment type="caution">
    <text evidence="1">The sequence shown here is derived from an EMBL/GenBank/DDBJ whole genome shotgun (WGS) entry which is preliminary data.</text>
</comment>